<dbReference type="PANTHER" id="PTHR46599:SF6">
    <property type="entry name" value="DUAL SPECIFICITY PHOSPHATASE 26"/>
    <property type="match status" value="1"/>
</dbReference>
<evidence type="ECO:0000313" key="2">
    <source>
        <dbReference type="EMBL" id="KAI7802694.1"/>
    </source>
</evidence>
<sequence>QLTLTNQLCDVVMEEWKRTPVATCEALVNSMPKRVKASWKILDEIHLKAYIGLLILAGVFKSNGESTSSLWNAETGRAIFPATMSLESFHIISQIIRFDDKRTRLQRRELDKLAPIRELWDKWVERLPLLYNPGLNVTVDERLVPFRGSCPFRQYMPNKPAKYGIKIWAACDAQSSYACNMQVYTGKPSGGAPERNQGLRVVLDMTTGLSDIVCDNFLTSYLLGEELLKRKLTILETIRKNKPELPKDCQRMTACWPLVIFHNIIDVSAYNAFVIWREINHDWVDGKLNRRRIFLEQLGQALVRPHIERRRSLPKTSAAAAMVKEIQATQPRPAVASPPQGQKRSRCQVCTHRNDCKTSTRCEKCNLFICKEHTYTICTSCSQ</sequence>
<dbReference type="Proteomes" id="UP001059041">
    <property type="component" value="Linkage Group LG12"/>
</dbReference>
<organism evidence="2 3">
    <name type="scientific">Triplophysa rosa</name>
    <name type="common">Cave loach</name>
    <dbReference type="NCBI Taxonomy" id="992332"/>
    <lineage>
        <taxon>Eukaryota</taxon>
        <taxon>Metazoa</taxon>
        <taxon>Chordata</taxon>
        <taxon>Craniata</taxon>
        <taxon>Vertebrata</taxon>
        <taxon>Euteleostomi</taxon>
        <taxon>Actinopterygii</taxon>
        <taxon>Neopterygii</taxon>
        <taxon>Teleostei</taxon>
        <taxon>Ostariophysi</taxon>
        <taxon>Cypriniformes</taxon>
        <taxon>Nemacheilidae</taxon>
        <taxon>Triplophysa</taxon>
    </lineage>
</organism>
<feature type="domain" description="PiggyBac transposable element-derived protein" evidence="1">
    <location>
        <begin position="25"/>
        <end position="249"/>
    </location>
</feature>
<name>A0A9W7TTM1_TRIRA</name>
<accession>A0A9W7TTM1</accession>
<comment type="caution">
    <text evidence="2">The sequence shown here is derived from an EMBL/GenBank/DDBJ whole genome shotgun (WGS) entry which is preliminary data.</text>
</comment>
<keyword evidence="3" id="KW-1185">Reference proteome</keyword>
<dbReference type="Pfam" id="PF13843">
    <property type="entry name" value="DDE_Tnp_1_7"/>
    <property type="match status" value="1"/>
</dbReference>
<dbReference type="AlphaFoldDB" id="A0A9W7TTM1"/>
<protein>
    <submittedName>
        <fullName evidence="2">PiggyBac transposable element-derived protein 4-like</fullName>
    </submittedName>
</protein>
<feature type="non-terminal residue" evidence="2">
    <location>
        <position position="383"/>
    </location>
</feature>
<evidence type="ECO:0000259" key="1">
    <source>
        <dbReference type="Pfam" id="PF13843"/>
    </source>
</evidence>
<dbReference type="PANTHER" id="PTHR46599">
    <property type="entry name" value="PIGGYBAC TRANSPOSABLE ELEMENT-DERIVED PROTEIN 4"/>
    <property type="match status" value="1"/>
</dbReference>
<gene>
    <name evidence="2" type="ORF">IRJ41_017143</name>
</gene>
<dbReference type="EMBL" id="JAFHDT010000012">
    <property type="protein sequence ID" value="KAI7802694.1"/>
    <property type="molecule type" value="Genomic_DNA"/>
</dbReference>
<proteinExistence type="predicted"/>
<dbReference type="InterPro" id="IPR029526">
    <property type="entry name" value="PGBD"/>
</dbReference>
<reference evidence="2" key="1">
    <citation type="submission" date="2021-02" db="EMBL/GenBank/DDBJ databases">
        <title>Comparative genomics reveals that relaxation of natural selection precedes convergent phenotypic evolution of cavefish.</title>
        <authorList>
            <person name="Peng Z."/>
        </authorList>
    </citation>
    <scope>NUCLEOTIDE SEQUENCE</scope>
    <source>
        <tissue evidence="2">Muscle</tissue>
    </source>
</reference>
<evidence type="ECO:0000313" key="3">
    <source>
        <dbReference type="Proteomes" id="UP001059041"/>
    </source>
</evidence>